<dbReference type="PANTHER" id="PTHR39339:SF1">
    <property type="entry name" value="CHAD DOMAIN-CONTAINING PROTEIN"/>
    <property type="match status" value="1"/>
</dbReference>
<reference evidence="3 4" key="1">
    <citation type="submission" date="2018-06" db="EMBL/GenBank/DDBJ databases">
        <title>Genomic Encyclopedia of Archaeal and Bacterial Type Strains, Phase II (KMG-II): from individual species to whole genera.</title>
        <authorList>
            <person name="Goeker M."/>
        </authorList>
    </citation>
    <scope>NUCLEOTIDE SEQUENCE [LARGE SCALE GENOMIC DNA]</scope>
    <source>
        <strain evidence="3 4">DSM 24525</strain>
    </source>
</reference>
<dbReference type="PANTHER" id="PTHR39339">
    <property type="entry name" value="SLR1444 PROTEIN"/>
    <property type="match status" value="1"/>
</dbReference>
<sequence>MTTTPAEEHPPAEPEPPPPGFALELELPFEFAARLPRHPALAAGKARARTTAERLIWLDTAEGDLARDGLLLEEPARGPRRLVRAWDTAAPPGQPPQVVEDTPPEAAVVALAAFEGRQTLRPLDTAEGPVLATLHFGRLRSVAAEAEVARLLLEGPADAVMTVARALCASLPLLPASSSLPEVARALARGEAPRARRRGPAVPAPGASMGEALAGAIGHLTEVLLAQAPAAHAGTGVEGVHQMRVAARRLRSVLKLFRPQPGFGGIDAPALRALDKGLGEVADRLGPARDWDVFLDGIGAALGEAAGAEKRVTALLRAAGAERDAAYTALREVLEGAPWRLLMLDAVAAARVQGWRAEVGDAAYDAPLAPFAAEVMRRRWKRLRHAARDIETLSMEALHALRLDSKRVRYAAEVFTPLWPGRESRKFGQRLAAVQEALGIANDGAVARDLAGRLAAGGVAGRSVSPWAIGLLEGYALARTAGARNAAITAWKEAKKAPEFWKIPPEQ</sequence>
<comment type="caution">
    <text evidence="3">The sequence shown here is derived from an EMBL/GenBank/DDBJ whole genome shotgun (WGS) entry which is preliminary data.</text>
</comment>
<dbReference type="OrthoDB" id="9777271at2"/>
<dbReference type="PROSITE" id="PS51708">
    <property type="entry name" value="CHAD"/>
    <property type="match status" value="1"/>
</dbReference>
<dbReference type="Proteomes" id="UP000249688">
    <property type="component" value="Unassembled WGS sequence"/>
</dbReference>
<dbReference type="Gene3D" id="1.40.20.10">
    <property type="entry name" value="CHAD domain"/>
    <property type="match status" value="1"/>
</dbReference>
<protein>
    <submittedName>
        <fullName evidence="3">CHAD domain-containing protein</fullName>
    </submittedName>
</protein>
<name>A0A2W7IXA9_9PROT</name>
<dbReference type="Pfam" id="PF05235">
    <property type="entry name" value="CHAD"/>
    <property type="match status" value="1"/>
</dbReference>
<keyword evidence="4" id="KW-1185">Reference proteome</keyword>
<gene>
    <name evidence="3" type="ORF">C8P66_101352</name>
</gene>
<feature type="region of interest" description="Disordered" evidence="1">
    <location>
        <begin position="1"/>
        <end position="21"/>
    </location>
</feature>
<dbReference type="RefSeq" id="WP_111396397.1">
    <property type="nucleotide sequence ID" value="NZ_QKYU01000001.1"/>
</dbReference>
<dbReference type="InterPro" id="IPR007899">
    <property type="entry name" value="CHAD_dom"/>
</dbReference>
<evidence type="ECO:0000259" key="2">
    <source>
        <dbReference type="PROSITE" id="PS51708"/>
    </source>
</evidence>
<dbReference type="SMART" id="SM00880">
    <property type="entry name" value="CHAD"/>
    <property type="match status" value="1"/>
</dbReference>
<dbReference type="AlphaFoldDB" id="A0A2W7IXA9"/>
<accession>A0A2W7IXA9</accession>
<evidence type="ECO:0000313" key="4">
    <source>
        <dbReference type="Proteomes" id="UP000249688"/>
    </source>
</evidence>
<dbReference type="EMBL" id="QKYU01000001">
    <property type="protein sequence ID" value="PZW51132.1"/>
    <property type="molecule type" value="Genomic_DNA"/>
</dbReference>
<evidence type="ECO:0000313" key="3">
    <source>
        <dbReference type="EMBL" id="PZW51132.1"/>
    </source>
</evidence>
<evidence type="ECO:0000256" key="1">
    <source>
        <dbReference type="SAM" id="MobiDB-lite"/>
    </source>
</evidence>
<organism evidence="3 4">
    <name type="scientific">Humitalea rosea</name>
    <dbReference type="NCBI Taxonomy" id="990373"/>
    <lineage>
        <taxon>Bacteria</taxon>
        <taxon>Pseudomonadati</taxon>
        <taxon>Pseudomonadota</taxon>
        <taxon>Alphaproteobacteria</taxon>
        <taxon>Acetobacterales</taxon>
        <taxon>Roseomonadaceae</taxon>
        <taxon>Humitalea</taxon>
    </lineage>
</organism>
<feature type="compositionally biased region" description="Basic and acidic residues" evidence="1">
    <location>
        <begin position="1"/>
        <end position="12"/>
    </location>
</feature>
<proteinExistence type="predicted"/>
<dbReference type="InterPro" id="IPR038186">
    <property type="entry name" value="CHAD_dom_sf"/>
</dbReference>
<feature type="domain" description="CHAD" evidence="2">
    <location>
        <begin position="206"/>
        <end position="496"/>
    </location>
</feature>